<proteinExistence type="predicted"/>
<reference evidence="2" key="1">
    <citation type="submission" date="2022-11" db="UniProtKB">
        <authorList>
            <consortium name="WormBaseParasite"/>
        </authorList>
    </citation>
    <scope>IDENTIFICATION</scope>
</reference>
<evidence type="ECO:0000313" key="1">
    <source>
        <dbReference type="Proteomes" id="UP000887581"/>
    </source>
</evidence>
<name>A0A915Q6K0_9BILA</name>
<dbReference type="WBParaSite" id="sdigi.contig7.g838.t1">
    <property type="protein sequence ID" value="sdigi.contig7.g838.t1"/>
    <property type="gene ID" value="sdigi.contig7.g838"/>
</dbReference>
<evidence type="ECO:0000313" key="2">
    <source>
        <dbReference type="WBParaSite" id="sdigi.contig7.g838.t1"/>
    </source>
</evidence>
<dbReference type="Proteomes" id="UP000887581">
    <property type="component" value="Unplaced"/>
</dbReference>
<sequence>MVRHGSCGAEVTRQLGWHDFLVQALRQSIKIPSVWFQATRSPNELQLSVGTFMGQA</sequence>
<organism evidence="1 2">
    <name type="scientific">Setaria digitata</name>
    <dbReference type="NCBI Taxonomy" id="48799"/>
    <lineage>
        <taxon>Eukaryota</taxon>
        <taxon>Metazoa</taxon>
        <taxon>Ecdysozoa</taxon>
        <taxon>Nematoda</taxon>
        <taxon>Chromadorea</taxon>
        <taxon>Rhabditida</taxon>
        <taxon>Spirurina</taxon>
        <taxon>Spiruromorpha</taxon>
        <taxon>Filarioidea</taxon>
        <taxon>Setariidae</taxon>
        <taxon>Setaria</taxon>
    </lineage>
</organism>
<accession>A0A915Q6K0</accession>
<protein>
    <submittedName>
        <fullName evidence="2">Uncharacterized protein</fullName>
    </submittedName>
</protein>
<dbReference type="AlphaFoldDB" id="A0A915Q6K0"/>
<keyword evidence="1" id="KW-1185">Reference proteome</keyword>